<sequence>MEQHCSPILAVFWKGQCM</sequence>
<reference evidence="1" key="2">
    <citation type="journal article" date="2015" name="Fish Shellfish Immunol.">
        <title>Early steps in the European eel (Anguilla anguilla)-Vibrio vulnificus interaction in the gills: Role of the RtxA13 toxin.</title>
        <authorList>
            <person name="Callol A."/>
            <person name="Pajuelo D."/>
            <person name="Ebbesson L."/>
            <person name="Teles M."/>
            <person name="MacKenzie S."/>
            <person name="Amaro C."/>
        </authorList>
    </citation>
    <scope>NUCLEOTIDE SEQUENCE</scope>
</reference>
<dbReference type="EMBL" id="GBXM01048835">
    <property type="protein sequence ID" value="JAH59742.1"/>
    <property type="molecule type" value="Transcribed_RNA"/>
</dbReference>
<dbReference type="AlphaFoldDB" id="A0A0E9U1Z9"/>
<evidence type="ECO:0000313" key="1">
    <source>
        <dbReference type="EMBL" id="JAH59742.1"/>
    </source>
</evidence>
<reference evidence="1" key="1">
    <citation type="submission" date="2014-11" db="EMBL/GenBank/DDBJ databases">
        <authorList>
            <person name="Amaro Gonzalez C."/>
        </authorList>
    </citation>
    <scope>NUCLEOTIDE SEQUENCE</scope>
</reference>
<organism evidence="1">
    <name type="scientific">Anguilla anguilla</name>
    <name type="common">European freshwater eel</name>
    <name type="synonym">Muraena anguilla</name>
    <dbReference type="NCBI Taxonomy" id="7936"/>
    <lineage>
        <taxon>Eukaryota</taxon>
        <taxon>Metazoa</taxon>
        <taxon>Chordata</taxon>
        <taxon>Craniata</taxon>
        <taxon>Vertebrata</taxon>
        <taxon>Euteleostomi</taxon>
        <taxon>Actinopterygii</taxon>
        <taxon>Neopterygii</taxon>
        <taxon>Teleostei</taxon>
        <taxon>Anguilliformes</taxon>
        <taxon>Anguillidae</taxon>
        <taxon>Anguilla</taxon>
    </lineage>
</organism>
<accession>A0A0E9U1Z9</accession>
<name>A0A0E9U1Z9_ANGAN</name>
<proteinExistence type="predicted"/>
<protein>
    <submittedName>
        <fullName evidence="1">Uncharacterized protein</fullName>
    </submittedName>
</protein>